<evidence type="ECO:0000313" key="2">
    <source>
        <dbReference type="EMBL" id="SFT67273.1"/>
    </source>
</evidence>
<protein>
    <recommendedName>
        <fullName evidence="4">Lactonase, 7-bladed beta-propeller</fullName>
    </recommendedName>
</protein>
<dbReference type="AlphaFoldDB" id="A0A1I6ZX80"/>
<dbReference type="Proteomes" id="UP000199546">
    <property type="component" value="Unassembled WGS sequence"/>
</dbReference>
<feature type="signal peptide" evidence="1">
    <location>
        <begin position="1"/>
        <end position="18"/>
    </location>
</feature>
<dbReference type="SUPFAM" id="SSF50969">
    <property type="entry name" value="YVTN repeat-like/Quinoprotein amine dehydrogenase"/>
    <property type="match status" value="1"/>
</dbReference>
<gene>
    <name evidence="2" type="ORF">SAMN05660657_02322</name>
</gene>
<evidence type="ECO:0008006" key="4">
    <source>
        <dbReference type="Google" id="ProtNLM"/>
    </source>
</evidence>
<reference evidence="3" key="1">
    <citation type="submission" date="2016-10" db="EMBL/GenBank/DDBJ databases">
        <authorList>
            <person name="Varghese N."/>
            <person name="Submissions S."/>
        </authorList>
    </citation>
    <scope>NUCLEOTIDE SEQUENCE [LARGE SCALE GENOMIC DNA]</scope>
    <source>
        <strain evidence="3">DSM 46136</strain>
    </source>
</reference>
<dbReference type="InterPro" id="IPR015943">
    <property type="entry name" value="WD40/YVTN_repeat-like_dom_sf"/>
</dbReference>
<dbReference type="EMBL" id="FPBA01000006">
    <property type="protein sequence ID" value="SFT67273.1"/>
    <property type="molecule type" value="Genomic_DNA"/>
</dbReference>
<proteinExistence type="predicted"/>
<accession>A0A1I6ZX80</accession>
<dbReference type="OrthoDB" id="5181492at2"/>
<keyword evidence="1" id="KW-0732">Signal</keyword>
<evidence type="ECO:0000313" key="3">
    <source>
        <dbReference type="Proteomes" id="UP000199546"/>
    </source>
</evidence>
<organism evidence="2 3">
    <name type="scientific">Geodermatophilus amargosae</name>
    <dbReference type="NCBI Taxonomy" id="1296565"/>
    <lineage>
        <taxon>Bacteria</taxon>
        <taxon>Bacillati</taxon>
        <taxon>Actinomycetota</taxon>
        <taxon>Actinomycetes</taxon>
        <taxon>Geodermatophilales</taxon>
        <taxon>Geodermatophilaceae</taxon>
        <taxon>Geodermatophilus</taxon>
    </lineage>
</organism>
<dbReference type="RefSeq" id="WP_093579533.1">
    <property type="nucleotide sequence ID" value="NZ_FPBA01000006.1"/>
</dbReference>
<name>A0A1I6ZX80_9ACTN</name>
<evidence type="ECO:0000256" key="1">
    <source>
        <dbReference type="SAM" id="SignalP"/>
    </source>
</evidence>
<dbReference type="PROSITE" id="PS51257">
    <property type="entry name" value="PROKAR_LIPOPROTEIN"/>
    <property type="match status" value="1"/>
</dbReference>
<dbReference type="Gene3D" id="2.130.10.10">
    <property type="entry name" value="YVTN repeat-like/Quinoprotein amine dehydrogenase"/>
    <property type="match status" value="1"/>
</dbReference>
<feature type="chain" id="PRO_5039430002" description="Lactonase, 7-bladed beta-propeller" evidence="1">
    <location>
        <begin position="19"/>
        <end position="401"/>
    </location>
</feature>
<sequence>MRSPRIGAAALLGTAVLAAGCSSSVVGTAEHAGPAAAGPLTELLAQVEVDAEVDGHVRISDVAAAPDGGFVVLLTGDVASNHRSVLVEFNQEDGGLAVGEVIEGPPAVDLGEVHVAPDGTVVTLAPVVPADTSGGGREQDLALFVLEPGSDEPDLRRIAADAELGTPNLGTGVLSPDGATLYASLRWSVDGDTVNRLAAVDVATGEVTASAPLGVESPGSAVAYDVALRPDGGLAALVTTDRDAEGDVDGAVLVQYDADLQPLGDPVEVVDEEESTGYALAVLSDGAVVVSVVAGEWNTGEPRLVTVRDGAVQATTVLPGTGVDLVVEPGGQHVYLAHGRPRAGTGVATVDLATGETVADVPTCTDGSPDPLALATDGRTLAATAACHGDDDTAELAFLVG</sequence>
<keyword evidence="3" id="KW-1185">Reference proteome</keyword>
<dbReference type="STRING" id="1296565.SAMN05660657_02322"/>
<dbReference type="InterPro" id="IPR011044">
    <property type="entry name" value="Quino_amine_DH_bsu"/>
</dbReference>